<comment type="caution">
    <text evidence="2">The sequence shown here is derived from an EMBL/GenBank/DDBJ whole genome shotgun (WGS) entry which is preliminary data.</text>
</comment>
<evidence type="ECO:0000313" key="2">
    <source>
        <dbReference type="EMBL" id="TID30304.1"/>
    </source>
</evidence>
<name>A0A4T0X642_9ASCO</name>
<organism evidence="2 3">
    <name type="scientific">Pichia inconspicua</name>
    <dbReference type="NCBI Taxonomy" id="52247"/>
    <lineage>
        <taxon>Eukaryota</taxon>
        <taxon>Fungi</taxon>
        <taxon>Dikarya</taxon>
        <taxon>Ascomycota</taxon>
        <taxon>Saccharomycotina</taxon>
        <taxon>Pichiomycetes</taxon>
        <taxon>Pichiales</taxon>
        <taxon>Pichiaceae</taxon>
        <taxon>Pichia</taxon>
    </lineage>
</organism>
<dbReference type="GO" id="GO:0097271">
    <property type="term" value="P:protein localization to bud neck"/>
    <property type="evidence" value="ECO:0007669"/>
    <property type="project" value="TreeGrafter"/>
</dbReference>
<proteinExistence type="predicted"/>
<dbReference type="GO" id="GO:0007120">
    <property type="term" value="P:axial cellular bud site selection"/>
    <property type="evidence" value="ECO:0007669"/>
    <property type="project" value="TreeGrafter"/>
</dbReference>
<keyword evidence="3" id="KW-1185">Reference proteome</keyword>
<dbReference type="Proteomes" id="UP000307173">
    <property type="component" value="Unassembled WGS sequence"/>
</dbReference>
<dbReference type="STRING" id="52247.A0A4T0X642"/>
<dbReference type="PANTHER" id="PTHR36100:SF1">
    <property type="entry name" value="BUD SITE SELECTION PROTEIN 4"/>
    <property type="match status" value="1"/>
</dbReference>
<dbReference type="OrthoDB" id="3991520at2759"/>
<accession>A0A4T0X642</accession>
<dbReference type="PANTHER" id="PTHR36100">
    <property type="entry name" value="BUD SITE SELECTION PROTEIN 4"/>
    <property type="match status" value="1"/>
</dbReference>
<gene>
    <name evidence="2" type="ORF">CANINC_001091</name>
</gene>
<reference evidence="2 3" key="1">
    <citation type="journal article" date="2019" name="Front. Genet.">
        <title>Whole-Genome Sequencing of the Opportunistic Yeast Pathogen Candida inconspicua Uncovers Its Hybrid Origin.</title>
        <authorList>
            <person name="Mixao V."/>
            <person name="Hansen A.P."/>
            <person name="Saus E."/>
            <person name="Boekhout T."/>
            <person name="Lass-Florl C."/>
            <person name="Gabaldon T."/>
        </authorList>
    </citation>
    <scope>NUCLEOTIDE SEQUENCE [LARGE SCALE GENOMIC DNA]</scope>
    <source>
        <strain evidence="2 3">CBS 180</strain>
    </source>
</reference>
<dbReference type="InterPro" id="IPR052007">
    <property type="entry name" value="Bud4"/>
</dbReference>
<dbReference type="EMBL" id="SELW01000165">
    <property type="protein sequence ID" value="TID30304.1"/>
    <property type="molecule type" value="Genomic_DNA"/>
</dbReference>
<sequence length="441" mass="50027">MLTVELTDMSNHGFTLDEDDDLSMINAELNSNGSLQILKSVWKKEKQPVLMLTHSDTFERLHLKTKSMLMQDEEAKIIPMDDVGGKVIKNELKYWPSQRGEYVQEIEENESVDEDGDEENFIHSVEDLGISLPKGNISPARKTMVAKFEQSRKQMELKREHEKLQETLKHKLREQARKEELLRVVEEEPVISEPLLPIITPTPIFSGPDHVFLLLNEVKNIKIPDLRKFNGKVQVVLDNGSHIIKTAFYPLDYHGVVKIGEEFELAVDPNTVSPQQLIMTLKVKYDAPQDKVVYTEGPKKYKQVKTKWWKKTETVEVKTAPVKSVIKAVDPIKGYIAPDGSFAKYKLNLCEVPKSRTTTRLSCFNEWMKTKVQKGVVENNVVENICTLHIETKKSSHDTASLSLSCGDVVVETQTEAALTSLIPPPPPAAQEKPVDELYSL</sequence>
<protein>
    <submittedName>
        <fullName evidence="2">Uncharacterized protein</fullName>
    </submittedName>
</protein>
<dbReference type="GO" id="GO:0000142">
    <property type="term" value="C:cellular bud neck contractile ring"/>
    <property type="evidence" value="ECO:0007669"/>
    <property type="project" value="TreeGrafter"/>
</dbReference>
<evidence type="ECO:0000256" key="1">
    <source>
        <dbReference type="SAM" id="MobiDB-lite"/>
    </source>
</evidence>
<feature type="region of interest" description="Disordered" evidence="1">
    <location>
        <begin position="420"/>
        <end position="441"/>
    </location>
</feature>
<dbReference type="AlphaFoldDB" id="A0A4T0X642"/>
<evidence type="ECO:0000313" key="3">
    <source>
        <dbReference type="Proteomes" id="UP000307173"/>
    </source>
</evidence>
<dbReference type="GO" id="GO:0005525">
    <property type="term" value="F:GTP binding"/>
    <property type="evidence" value="ECO:0007669"/>
    <property type="project" value="TreeGrafter"/>
</dbReference>